<keyword evidence="1" id="KW-0732">Signal</keyword>
<dbReference type="RefSeq" id="WP_198110839.1">
    <property type="nucleotide sequence ID" value="NZ_JAEDAK010000005.1"/>
</dbReference>
<name>A0A931J3W7_9BURK</name>
<accession>A0A931J3W7</accession>
<dbReference type="EMBL" id="JAEDAK010000005">
    <property type="protein sequence ID" value="MBH9577064.1"/>
    <property type="molecule type" value="Genomic_DNA"/>
</dbReference>
<feature type="chain" id="PRO_5036909636" evidence="1">
    <location>
        <begin position="19"/>
        <end position="116"/>
    </location>
</feature>
<organism evidence="2 3">
    <name type="scientific">Inhella proteolytica</name>
    <dbReference type="NCBI Taxonomy" id="2795029"/>
    <lineage>
        <taxon>Bacteria</taxon>
        <taxon>Pseudomonadati</taxon>
        <taxon>Pseudomonadota</taxon>
        <taxon>Betaproteobacteria</taxon>
        <taxon>Burkholderiales</taxon>
        <taxon>Sphaerotilaceae</taxon>
        <taxon>Inhella</taxon>
    </lineage>
</organism>
<sequence>MKLLRLLVLLLVSLAVPAYGWAGLRPTAPCPMEMAPQAAMQADAHEAHCPPDMDCCGDPLAAHCQPGQDCHPASVLAPQSDSAWPAPAPQRGVVALACQGHAGPQSAPPLRPPRAA</sequence>
<comment type="caution">
    <text evidence="2">The sequence shown here is derived from an EMBL/GenBank/DDBJ whole genome shotgun (WGS) entry which is preliminary data.</text>
</comment>
<proteinExistence type="predicted"/>
<dbReference type="Proteomes" id="UP000613266">
    <property type="component" value="Unassembled WGS sequence"/>
</dbReference>
<reference evidence="2" key="1">
    <citation type="submission" date="2020-12" db="EMBL/GenBank/DDBJ databases">
        <title>The genome sequence of Inhella sp. 1Y17.</title>
        <authorList>
            <person name="Liu Y."/>
        </authorList>
    </citation>
    <scope>NUCLEOTIDE SEQUENCE</scope>
    <source>
        <strain evidence="2">1Y17</strain>
    </source>
</reference>
<evidence type="ECO:0000313" key="2">
    <source>
        <dbReference type="EMBL" id="MBH9577064.1"/>
    </source>
</evidence>
<dbReference type="AlphaFoldDB" id="A0A931J3W7"/>
<evidence type="ECO:0000313" key="3">
    <source>
        <dbReference type="Proteomes" id="UP000613266"/>
    </source>
</evidence>
<evidence type="ECO:0000256" key="1">
    <source>
        <dbReference type="SAM" id="SignalP"/>
    </source>
</evidence>
<keyword evidence="3" id="KW-1185">Reference proteome</keyword>
<feature type="signal peptide" evidence="1">
    <location>
        <begin position="1"/>
        <end position="18"/>
    </location>
</feature>
<gene>
    <name evidence="2" type="ORF">I7X39_09110</name>
</gene>
<protein>
    <submittedName>
        <fullName evidence="2">Uncharacterized protein</fullName>
    </submittedName>
</protein>